<evidence type="ECO:0000313" key="1">
    <source>
        <dbReference type="EMBL" id="CAL5006320.1"/>
    </source>
</evidence>
<evidence type="ECO:0000313" key="2">
    <source>
        <dbReference type="Proteomes" id="UP001497457"/>
    </source>
</evidence>
<reference evidence="1 2" key="2">
    <citation type="submission" date="2024-10" db="EMBL/GenBank/DDBJ databases">
        <authorList>
            <person name="Ryan C."/>
        </authorList>
    </citation>
    <scope>NUCLEOTIDE SEQUENCE [LARGE SCALE GENOMIC DNA]</scope>
</reference>
<accession>A0ABC9BR93</accession>
<dbReference type="PANTHER" id="PTHR33994:SF34">
    <property type="entry name" value="LATE EMBRYOGENESIS ABUNDANT PROTEIN LEA-2 SUBGROUP DOMAIN-CONTAINING PROTEIN"/>
    <property type="match status" value="1"/>
</dbReference>
<reference evidence="2" key="1">
    <citation type="submission" date="2024-06" db="EMBL/GenBank/DDBJ databases">
        <authorList>
            <person name="Ryan C."/>
        </authorList>
    </citation>
    <scope>NUCLEOTIDE SEQUENCE [LARGE SCALE GENOMIC DNA]</scope>
</reference>
<proteinExistence type="predicted"/>
<sequence length="212" mass="23452">MADIDEEAFFQETTNDDTAGSPLVAGRPLNPSEKVLLLTKSVLICVGMPFIFMVITASTYAFDSREATEFSMDLIGFQLGLNATLGNTVSPTFSLRVRVESPHIIVQPWCYHGGNAVVSYSDVALAWGHVPRFCIERKRTPTELIVLPLGRGVGLSEGLHRRLASELHMGTAQVKVEMKLFYDDKGFSSAERSNGPVLQSFQLVLRHEEQHI</sequence>
<name>A0ABC9BR93_9POAL</name>
<dbReference type="PANTHER" id="PTHR33994">
    <property type="entry name" value="OS04G0515000 PROTEIN"/>
    <property type="match status" value="1"/>
</dbReference>
<keyword evidence="2" id="KW-1185">Reference proteome</keyword>
<gene>
    <name evidence="1" type="ORF">URODEC1_LOCUS67975</name>
</gene>
<protein>
    <submittedName>
        <fullName evidence="1">Uncharacterized protein</fullName>
    </submittedName>
</protein>
<dbReference type="AlphaFoldDB" id="A0ABC9BR93"/>
<dbReference type="Proteomes" id="UP001497457">
    <property type="component" value="Chromosome 27b"/>
</dbReference>
<dbReference type="EMBL" id="OZ075137">
    <property type="protein sequence ID" value="CAL5006320.1"/>
    <property type="molecule type" value="Genomic_DNA"/>
</dbReference>
<organism evidence="1 2">
    <name type="scientific">Urochloa decumbens</name>
    <dbReference type="NCBI Taxonomy" id="240449"/>
    <lineage>
        <taxon>Eukaryota</taxon>
        <taxon>Viridiplantae</taxon>
        <taxon>Streptophyta</taxon>
        <taxon>Embryophyta</taxon>
        <taxon>Tracheophyta</taxon>
        <taxon>Spermatophyta</taxon>
        <taxon>Magnoliopsida</taxon>
        <taxon>Liliopsida</taxon>
        <taxon>Poales</taxon>
        <taxon>Poaceae</taxon>
        <taxon>PACMAD clade</taxon>
        <taxon>Panicoideae</taxon>
        <taxon>Panicodae</taxon>
        <taxon>Paniceae</taxon>
        <taxon>Melinidinae</taxon>
        <taxon>Urochloa</taxon>
    </lineage>
</organism>